<proteinExistence type="predicted"/>
<gene>
    <name evidence="1" type="ORF">LBBP_01908</name>
</gene>
<dbReference type="PATRIC" id="fig|280505.15.peg.1872"/>
<name>A0A0S2IRB0_LEPBO</name>
<protein>
    <submittedName>
        <fullName evidence="1">Uncharacterized protein</fullName>
    </submittedName>
</protein>
<evidence type="ECO:0000313" key="2">
    <source>
        <dbReference type="Proteomes" id="UP000058857"/>
    </source>
</evidence>
<dbReference type="AlphaFoldDB" id="A0A0S2IRB0"/>
<evidence type="ECO:0000313" key="1">
    <source>
        <dbReference type="EMBL" id="ALO26185.1"/>
    </source>
</evidence>
<dbReference type="EMBL" id="CP012029">
    <property type="protein sequence ID" value="ALO26185.1"/>
    <property type="molecule type" value="Genomic_DNA"/>
</dbReference>
<reference evidence="1 2" key="1">
    <citation type="journal article" date="2015" name="PLoS Negl. Trop. Dis.">
        <title>Distribution of Plasmids in Distinct Leptospira Pathogenic Species.</title>
        <authorList>
            <person name="Wang Y."/>
            <person name="Zhuang X."/>
            <person name="Zhong Y."/>
            <person name="Zhang C."/>
            <person name="Zhang Y."/>
            <person name="Zeng L."/>
            <person name="Zhu Y."/>
            <person name="He P."/>
            <person name="Dong K."/>
            <person name="Pal U."/>
            <person name="Guo X."/>
            <person name="Qin J."/>
        </authorList>
    </citation>
    <scope>NUCLEOTIDE SEQUENCE [LARGE SCALE GENOMIC DNA]</scope>
    <source>
        <strain evidence="1 2">56604</strain>
    </source>
</reference>
<sequence>MFREPTEPVSKFRKRSVSLFGANAPSILVLNSTSTGSATSTLRLRETEVITCKK</sequence>
<accession>A0A0S2IRB0</accession>
<organism evidence="1">
    <name type="scientific">Leptospira borgpetersenii serovar Ballum</name>
    <dbReference type="NCBI Taxonomy" id="280505"/>
    <lineage>
        <taxon>Bacteria</taxon>
        <taxon>Pseudomonadati</taxon>
        <taxon>Spirochaetota</taxon>
        <taxon>Spirochaetia</taxon>
        <taxon>Leptospirales</taxon>
        <taxon>Leptospiraceae</taxon>
        <taxon>Leptospira</taxon>
    </lineage>
</organism>
<dbReference type="Proteomes" id="UP000058857">
    <property type="component" value="Chromosome 1"/>
</dbReference>